<dbReference type="InterPro" id="IPR047951">
    <property type="entry name" value="Transpos_ISL3"/>
</dbReference>
<evidence type="ECO:0000313" key="2">
    <source>
        <dbReference type="EMBL" id="EQD53720.1"/>
    </source>
</evidence>
<dbReference type="EMBL" id="AUZX01008895">
    <property type="protein sequence ID" value="EQD53720.1"/>
    <property type="molecule type" value="Genomic_DNA"/>
</dbReference>
<dbReference type="PANTHER" id="PTHR33498:SF1">
    <property type="entry name" value="TRANSPOSASE FOR INSERTION SEQUENCE ELEMENT IS1557"/>
    <property type="match status" value="1"/>
</dbReference>
<dbReference type="AlphaFoldDB" id="T1BHU5"/>
<reference evidence="2" key="1">
    <citation type="submission" date="2013-08" db="EMBL/GenBank/DDBJ databases">
        <authorList>
            <person name="Mendez C."/>
            <person name="Richter M."/>
            <person name="Ferrer M."/>
            <person name="Sanchez J."/>
        </authorList>
    </citation>
    <scope>NUCLEOTIDE SEQUENCE</scope>
</reference>
<reference evidence="2" key="2">
    <citation type="journal article" date="2014" name="ISME J.">
        <title>Microbial stratification in low pH oxic and suboxic macroscopic growths along an acid mine drainage.</title>
        <authorList>
            <person name="Mendez-Garcia C."/>
            <person name="Mesa V."/>
            <person name="Sprenger R.R."/>
            <person name="Richter M."/>
            <person name="Diez M.S."/>
            <person name="Solano J."/>
            <person name="Bargiela R."/>
            <person name="Golyshina O.V."/>
            <person name="Manteca A."/>
            <person name="Ramos J.L."/>
            <person name="Gallego J.R."/>
            <person name="Llorente I."/>
            <person name="Martins Dos Santos V.A."/>
            <person name="Jensen O.N."/>
            <person name="Pelaez A.I."/>
            <person name="Sanchez J."/>
            <person name="Ferrer M."/>
        </authorList>
    </citation>
    <scope>NUCLEOTIDE SEQUENCE</scope>
</reference>
<dbReference type="PANTHER" id="PTHR33498">
    <property type="entry name" value="TRANSPOSASE FOR INSERTION SEQUENCE ELEMENT IS1557"/>
    <property type="match status" value="1"/>
</dbReference>
<accession>T1BHU5</accession>
<sequence>MHLGLKTLLNRVERLKGFVYESSSLIEGHVPRIEIQLRARERSRGACSQCQKPAPGYDRLAERQFQFVPLWGIPTYFRYAPRRVRCREHGIVVEHLPWALGKRPLTASFAWFLASWAKLLSWQDVSRTFKTSWESVFRSVEMAVDWGRARMDLTGISAAGVDEIHWRKGRFLTLVYQINEGMKRLLFVAENREETSLRKFFLWLGPERSAQIRFICSDMWQPYLNVIAERAPQALNILDRYHIAAKMNQAIDEVRAKETREVRARNRLSKSSVVLKHSRWCLLKRVENLTAKQAVKL</sequence>
<evidence type="ECO:0000259" key="1">
    <source>
        <dbReference type="Pfam" id="PF01610"/>
    </source>
</evidence>
<dbReference type="InterPro" id="IPR002560">
    <property type="entry name" value="Transposase_DDE"/>
</dbReference>
<dbReference type="NCBIfam" id="NF033550">
    <property type="entry name" value="transpos_ISL3"/>
    <property type="match status" value="1"/>
</dbReference>
<name>T1BHU5_9ZZZZ</name>
<feature type="non-terminal residue" evidence="2">
    <location>
        <position position="297"/>
    </location>
</feature>
<feature type="domain" description="Transposase IS204/IS1001/IS1096/IS1165 DDE" evidence="1">
    <location>
        <begin position="160"/>
        <end position="296"/>
    </location>
</feature>
<protein>
    <submittedName>
        <fullName evidence="2">Transposase, IS204/IS1001/IS1096/IS1165 family protein</fullName>
    </submittedName>
</protein>
<comment type="caution">
    <text evidence="2">The sequence shown here is derived from an EMBL/GenBank/DDBJ whole genome shotgun (WGS) entry which is preliminary data.</text>
</comment>
<proteinExistence type="predicted"/>
<organism evidence="2">
    <name type="scientific">mine drainage metagenome</name>
    <dbReference type="NCBI Taxonomy" id="410659"/>
    <lineage>
        <taxon>unclassified sequences</taxon>
        <taxon>metagenomes</taxon>
        <taxon>ecological metagenomes</taxon>
    </lineage>
</organism>
<gene>
    <name evidence="2" type="ORF">B1A_12276</name>
</gene>
<dbReference type="Pfam" id="PF01610">
    <property type="entry name" value="DDE_Tnp_ISL3"/>
    <property type="match status" value="1"/>
</dbReference>